<accession>A0A1H9S510</accession>
<evidence type="ECO:0000313" key="1">
    <source>
        <dbReference type="EMBL" id="SER80077.1"/>
    </source>
</evidence>
<protein>
    <submittedName>
        <fullName evidence="1">Uncharacterized protein</fullName>
    </submittedName>
</protein>
<dbReference type="Proteomes" id="UP000183658">
    <property type="component" value="Unassembled WGS sequence"/>
</dbReference>
<proteinExistence type="predicted"/>
<gene>
    <name evidence="1" type="ORF">SAMN05444355_1443</name>
</gene>
<dbReference type="SUPFAM" id="SSF50969">
    <property type="entry name" value="YVTN repeat-like/Quinoprotein amine dehydrogenase"/>
    <property type="match status" value="1"/>
</dbReference>
<keyword evidence="2" id="KW-1185">Reference proteome</keyword>
<dbReference type="OrthoDB" id="1151230at2"/>
<organism evidence="1 2">
    <name type="scientific">Flavobacterium frigoris</name>
    <dbReference type="NCBI Taxonomy" id="229204"/>
    <lineage>
        <taxon>Bacteria</taxon>
        <taxon>Pseudomonadati</taxon>
        <taxon>Bacteroidota</taxon>
        <taxon>Flavobacteriia</taxon>
        <taxon>Flavobacteriales</taxon>
        <taxon>Flavobacteriaceae</taxon>
        <taxon>Flavobacterium</taxon>
    </lineage>
</organism>
<dbReference type="RefSeq" id="WP_074724782.1">
    <property type="nucleotide sequence ID" value="NZ_CBCRVS010000049.1"/>
</dbReference>
<dbReference type="InterPro" id="IPR011044">
    <property type="entry name" value="Quino_amine_DH_bsu"/>
</dbReference>
<dbReference type="InterPro" id="IPR015943">
    <property type="entry name" value="WD40/YVTN_repeat-like_dom_sf"/>
</dbReference>
<reference evidence="2" key="1">
    <citation type="submission" date="2016-10" db="EMBL/GenBank/DDBJ databases">
        <authorList>
            <person name="Varghese N."/>
            <person name="Submissions S."/>
        </authorList>
    </citation>
    <scope>NUCLEOTIDE SEQUENCE [LARGE SCALE GENOMIC DNA]</scope>
    <source>
        <strain evidence="2">DSM 15719</strain>
    </source>
</reference>
<dbReference type="EMBL" id="FOFZ01000044">
    <property type="protein sequence ID" value="SER80077.1"/>
    <property type="molecule type" value="Genomic_DNA"/>
</dbReference>
<dbReference type="AlphaFoldDB" id="A0A1H9S510"/>
<sequence>MRQCLTAYDSVTYQNNIFITESNSYDSYLLNLTDRKLNIIKKLDYTLNIKGNDFKNYYIASAYIGRIKYFILINLETSKILKKMPMTLGFGFVDFLISDNLIISANSDSLGLFTLDNEKIWAHNINDILIQEKKGKIKELKIYNNNLIIASNSGLISIAITTGRINWATSTYARTIEIVENRGYVCTSLSFFRINLDTGEMYDYDRENSRLPNFDYNGVNYWPSGHRVIYNEGLLWYAVYDSGQSFIIAINPQDGHYEWILNIKEANSIDDLKFHKNRMYIRDVNNNLFVYEKDIE</sequence>
<dbReference type="Gene3D" id="2.130.10.10">
    <property type="entry name" value="YVTN repeat-like/Quinoprotein amine dehydrogenase"/>
    <property type="match status" value="1"/>
</dbReference>
<evidence type="ECO:0000313" key="2">
    <source>
        <dbReference type="Proteomes" id="UP000183658"/>
    </source>
</evidence>
<name>A0A1H9S510_FLAFI</name>